<keyword evidence="2" id="KW-0413">Isomerase</keyword>
<reference evidence="5 6" key="1">
    <citation type="submission" date="2016-08" db="EMBL/GenBank/DDBJ databases">
        <title>Whole genome sequence of Mesorhizobium sp. strain UASWS1009 isolated from industrial sewage.</title>
        <authorList>
            <person name="Crovadore J."/>
            <person name="Calmin G."/>
            <person name="Chablais R."/>
            <person name="Cochard B."/>
            <person name="Lefort F."/>
        </authorList>
    </citation>
    <scope>NUCLEOTIDE SEQUENCE [LARGE SCALE GENOMIC DNA]</scope>
    <source>
        <strain evidence="5 6">UASWS1009</strain>
    </source>
</reference>
<feature type="active site" description="Proton donor/acceptor" evidence="3">
    <location>
        <position position="91"/>
    </location>
</feature>
<dbReference type="EMBL" id="MDEO01000035">
    <property type="protein sequence ID" value="OCX14896.1"/>
    <property type="molecule type" value="Genomic_DNA"/>
</dbReference>
<feature type="binding site" evidence="4">
    <location>
        <position position="64"/>
    </location>
    <ligand>
        <name>substrate</name>
    </ligand>
</feature>
<dbReference type="STRING" id="1566387.QV13_21060"/>
<dbReference type="Gene3D" id="3.40.50.1240">
    <property type="entry name" value="Phosphoglycerate mutase-like"/>
    <property type="match status" value="1"/>
</dbReference>
<dbReference type="SUPFAM" id="SSF53254">
    <property type="entry name" value="Phosphoglycerate mutase-like"/>
    <property type="match status" value="1"/>
</dbReference>
<dbReference type="GO" id="GO:0016791">
    <property type="term" value="F:phosphatase activity"/>
    <property type="evidence" value="ECO:0007669"/>
    <property type="project" value="TreeGrafter"/>
</dbReference>
<feature type="binding site" evidence="4">
    <location>
        <begin position="9"/>
        <end position="16"/>
    </location>
    <ligand>
        <name>substrate</name>
    </ligand>
</feature>
<dbReference type="RefSeq" id="WP_024926679.1">
    <property type="nucleotide sequence ID" value="NZ_MDEO01000035.1"/>
</dbReference>
<evidence type="ECO:0000256" key="1">
    <source>
        <dbReference type="ARBA" id="ARBA00023152"/>
    </source>
</evidence>
<dbReference type="GO" id="GO:0005737">
    <property type="term" value="C:cytoplasm"/>
    <property type="evidence" value="ECO:0007669"/>
    <property type="project" value="TreeGrafter"/>
</dbReference>
<comment type="caution">
    <text evidence="5">The sequence shown here is derived from an EMBL/GenBank/DDBJ whole genome shotgun (WGS) entry which is preliminary data.</text>
</comment>
<keyword evidence="6" id="KW-1185">Reference proteome</keyword>
<evidence type="ECO:0000256" key="2">
    <source>
        <dbReference type="ARBA" id="ARBA00023235"/>
    </source>
</evidence>
<dbReference type="InterPro" id="IPR050275">
    <property type="entry name" value="PGM_Phosphatase"/>
</dbReference>
<dbReference type="InterPro" id="IPR013078">
    <property type="entry name" value="His_Pase_superF_clade-1"/>
</dbReference>
<dbReference type="PANTHER" id="PTHR48100:SF1">
    <property type="entry name" value="HISTIDINE PHOSPHATASE FAMILY PROTEIN-RELATED"/>
    <property type="match status" value="1"/>
</dbReference>
<protein>
    <submittedName>
        <fullName evidence="5">Phosphoglycerate mutase</fullName>
    </submittedName>
</protein>
<dbReference type="Proteomes" id="UP000094412">
    <property type="component" value="Unassembled WGS sequence"/>
</dbReference>
<proteinExistence type="predicted"/>
<evidence type="ECO:0000313" key="6">
    <source>
        <dbReference type="Proteomes" id="UP000094412"/>
    </source>
</evidence>
<dbReference type="PIRSF" id="PIRSF000709">
    <property type="entry name" value="6PFK_2-Ptase"/>
    <property type="match status" value="1"/>
</dbReference>
<sequence>MPALIYVVRHGQTDWNAEQRLQGQADTDLNATGRRQASANGVKLAALIGDAKGAFDYVSSPMRRTCETMQLMRAAMGLDPAGYRTDPRLVELNFGDWQGFTYPELERRFPGASQARALDKWDFTPPGAGAESYQTLLSRIQPAFQAMQRDTVCVTHGGVIRCLFRMIAGCSKDEAAALEIPQDRVLKISGRRLEWL</sequence>
<dbReference type="InterPro" id="IPR001345">
    <property type="entry name" value="PG/BPGM_mutase_AS"/>
</dbReference>
<evidence type="ECO:0000313" key="5">
    <source>
        <dbReference type="EMBL" id="OCX14896.1"/>
    </source>
</evidence>
<organism evidence="5 6">
    <name type="scientific">Mesorhizobium hungaricum</name>
    <dbReference type="NCBI Taxonomy" id="1566387"/>
    <lineage>
        <taxon>Bacteria</taxon>
        <taxon>Pseudomonadati</taxon>
        <taxon>Pseudomonadota</taxon>
        <taxon>Alphaproteobacteria</taxon>
        <taxon>Hyphomicrobiales</taxon>
        <taxon>Phyllobacteriaceae</taxon>
        <taxon>Mesorhizobium</taxon>
    </lineage>
</organism>
<evidence type="ECO:0000256" key="4">
    <source>
        <dbReference type="PIRSR" id="PIRSR613078-2"/>
    </source>
</evidence>
<gene>
    <name evidence="5" type="ORF">QV13_21060</name>
</gene>
<name>A0A1C2DJQ0_9HYPH</name>
<dbReference type="PANTHER" id="PTHR48100">
    <property type="entry name" value="BROAD-SPECIFICITY PHOSPHATASE YOR283W-RELATED"/>
    <property type="match status" value="1"/>
</dbReference>
<dbReference type="PROSITE" id="PS00175">
    <property type="entry name" value="PG_MUTASE"/>
    <property type="match status" value="1"/>
</dbReference>
<dbReference type="InterPro" id="IPR029033">
    <property type="entry name" value="His_PPase_superfam"/>
</dbReference>
<evidence type="ECO:0000256" key="3">
    <source>
        <dbReference type="PIRSR" id="PIRSR613078-1"/>
    </source>
</evidence>
<dbReference type="CDD" id="cd07067">
    <property type="entry name" value="HP_PGM_like"/>
    <property type="match status" value="1"/>
</dbReference>
<dbReference type="SMART" id="SM00855">
    <property type="entry name" value="PGAM"/>
    <property type="match status" value="1"/>
</dbReference>
<dbReference type="OrthoDB" id="9781415at2"/>
<dbReference type="Pfam" id="PF00300">
    <property type="entry name" value="His_Phos_1"/>
    <property type="match status" value="1"/>
</dbReference>
<accession>A0A1C2DJQ0</accession>
<feature type="active site" description="Tele-phosphohistidine intermediate" evidence="3">
    <location>
        <position position="10"/>
    </location>
</feature>
<keyword evidence="1" id="KW-0324">Glycolysis</keyword>
<dbReference type="AlphaFoldDB" id="A0A1C2DJQ0"/>